<dbReference type="OrthoDB" id="308963at2759"/>
<feature type="compositionally biased region" description="Basic and acidic residues" evidence="1">
    <location>
        <begin position="31"/>
        <end position="61"/>
    </location>
</feature>
<name>A0A8S1MBH6_9CILI</name>
<proteinExistence type="predicted"/>
<sequence length="315" mass="36693">MIHLSRGLKNQLRKVTIQTFANSTKVPNPFGHHDDHGDHGDHGHGDHGHGDHGHGHGDHAVAHGRSRPKVEYNTITQHLDHQNLYTYFEQGPGYMYYPGVNYNEAHGKPYDWRDDPKYNPDYIIPTKHVGCPDPKTYVWPFEGKLVHFNPSETLPQNHLYDPSLLLKPENKQVGQPIQHLTAAQQDQDADVNHEFDYESEDCDFQTESFRTQHFRKRGPMWPWALMATMPFVYFWAEFLYQRYPDEDHWRITHPPPLNFPDSEDTDDTDSYQDYHTPGGRFLRDIGIIGDLWFDIKDGKKVMNKWSGCNQPLPDI</sequence>
<evidence type="ECO:0000256" key="1">
    <source>
        <dbReference type="SAM" id="MobiDB-lite"/>
    </source>
</evidence>
<feature type="region of interest" description="Disordered" evidence="1">
    <location>
        <begin position="23"/>
        <end position="65"/>
    </location>
</feature>
<dbReference type="AlphaFoldDB" id="A0A8S1MBH6"/>
<protein>
    <submittedName>
        <fullName evidence="2">Uncharacterized protein</fullName>
    </submittedName>
</protein>
<evidence type="ECO:0000313" key="2">
    <source>
        <dbReference type="EMBL" id="CAD8077607.1"/>
    </source>
</evidence>
<dbReference type="Proteomes" id="UP000692954">
    <property type="component" value="Unassembled WGS sequence"/>
</dbReference>
<accession>A0A8S1MBH6</accession>
<organism evidence="2 3">
    <name type="scientific">Paramecium sonneborni</name>
    <dbReference type="NCBI Taxonomy" id="65129"/>
    <lineage>
        <taxon>Eukaryota</taxon>
        <taxon>Sar</taxon>
        <taxon>Alveolata</taxon>
        <taxon>Ciliophora</taxon>
        <taxon>Intramacronucleata</taxon>
        <taxon>Oligohymenophorea</taxon>
        <taxon>Peniculida</taxon>
        <taxon>Parameciidae</taxon>
        <taxon>Paramecium</taxon>
    </lineage>
</organism>
<dbReference type="EMBL" id="CAJJDN010000036">
    <property type="protein sequence ID" value="CAD8077607.1"/>
    <property type="molecule type" value="Genomic_DNA"/>
</dbReference>
<keyword evidence="3" id="KW-1185">Reference proteome</keyword>
<gene>
    <name evidence="2" type="ORF">PSON_ATCC_30995.1.T0360214</name>
</gene>
<evidence type="ECO:0000313" key="3">
    <source>
        <dbReference type="Proteomes" id="UP000692954"/>
    </source>
</evidence>
<comment type="caution">
    <text evidence="2">The sequence shown here is derived from an EMBL/GenBank/DDBJ whole genome shotgun (WGS) entry which is preliminary data.</text>
</comment>
<reference evidence="2" key="1">
    <citation type="submission" date="2021-01" db="EMBL/GenBank/DDBJ databases">
        <authorList>
            <consortium name="Genoscope - CEA"/>
            <person name="William W."/>
        </authorList>
    </citation>
    <scope>NUCLEOTIDE SEQUENCE</scope>
</reference>